<evidence type="ECO:0000259" key="1">
    <source>
        <dbReference type="Pfam" id="PF11716"/>
    </source>
</evidence>
<dbReference type="PANTHER" id="PTHR40758:SF1">
    <property type="entry name" value="CONSERVED PROTEIN"/>
    <property type="match status" value="1"/>
</dbReference>
<sequence length="277" mass="29188">MNPSSGESPERYARHCAEIIAQTDLLRNHLSGADLASPVPSCPGWDLGRLLRHLGATHRWAGTVVRTRATLPVPDTEVNHPPERPGDGAEELGAWLAEGAGRLADALRAAGPGAAVWTPGPGGTSGFWARRMAYETALHRADAALAVGVGFTVGSGAALDALDEWMEFGVLPEAVDPGPGGPGLLGPGRVLRFRATDAPAHEPGEWLVDLTGTSATWRRARSAEVTADAAVSVRGPLAGLLLFVYRRPVPAGSVEVTGDAPLLDLWRKRAGFWLEEE</sequence>
<gene>
    <name evidence="2" type="ORF">CK936_20925</name>
</gene>
<name>A0A2A2D6K3_9ACTN</name>
<dbReference type="EMBL" id="NSJV01000405">
    <property type="protein sequence ID" value="PAU47067.1"/>
    <property type="molecule type" value="Genomic_DNA"/>
</dbReference>
<dbReference type="RefSeq" id="WP_095582486.1">
    <property type="nucleotide sequence ID" value="NZ_JAJQQS010000018.1"/>
</dbReference>
<dbReference type="InterPro" id="IPR034660">
    <property type="entry name" value="DinB/YfiT-like"/>
</dbReference>
<feature type="domain" description="Mycothiol-dependent maleylpyruvate isomerase metal-binding" evidence="1">
    <location>
        <begin position="17"/>
        <end position="144"/>
    </location>
</feature>
<dbReference type="PANTHER" id="PTHR40758">
    <property type="entry name" value="CONSERVED PROTEIN"/>
    <property type="match status" value="1"/>
</dbReference>
<dbReference type="GO" id="GO:0005886">
    <property type="term" value="C:plasma membrane"/>
    <property type="evidence" value="ECO:0007669"/>
    <property type="project" value="TreeGrafter"/>
</dbReference>
<evidence type="ECO:0000313" key="3">
    <source>
        <dbReference type="Proteomes" id="UP000218944"/>
    </source>
</evidence>
<dbReference type="SUPFAM" id="SSF109854">
    <property type="entry name" value="DinB/YfiT-like putative metalloenzymes"/>
    <property type="match status" value="1"/>
</dbReference>
<dbReference type="InterPro" id="IPR024344">
    <property type="entry name" value="MDMPI_metal-binding"/>
</dbReference>
<dbReference type="InterPro" id="IPR017517">
    <property type="entry name" value="Maleyloyr_isom"/>
</dbReference>
<comment type="caution">
    <text evidence="2">The sequence shown here is derived from an EMBL/GenBank/DDBJ whole genome shotgun (WGS) entry which is preliminary data.</text>
</comment>
<dbReference type="AlphaFoldDB" id="A0A2A2D6K3"/>
<keyword evidence="3" id="KW-1185">Reference proteome</keyword>
<proteinExistence type="predicted"/>
<dbReference type="GO" id="GO:0046872">
    <property type="term" value="F:metal ion binding"/>
    <property type="evidence" value="ECO:0007669"/>
    <property type="project" value="InterPro"/>
</dbReference>
<evidence type="ECO:0000313" key="2">
    <source>
        <dbReference type="EMBL" id="PAU47067.1"/>
    </source>
</evidence>
<accession>A0A2A2D6K3</accession>
<dbReference type="NCBIfam" id="TIGR03083">
    <property type="entry name" value="maleylpyruvate isomerase family mycothiol-dependent enzyme"/>
    <property type="match status" value="1"/>
</dbReference>
<dbReference type="Pfam" id="PF11716">
    <property type="entry name" value="MDMPI_N"/>
    <property type="match status" value="1"/>
</dbReference>
<reference evidence="2 3" key="1">
    <citation type="submission" date="2017-08" db="EMBL/GenBank/DDBJ databases">
        <title>Genome sequence of Streptomyces albireticuli NRRL B-1670.</title>
        <authorList>
            <person name="Graham D.E."/>
            <person name="Mahan K.M."/>
            <person name="Klingeman D.M."/>
            <person name="Hettich R.L."/>
            <person name="Parry R.J."/>
            <person name="Spain J.C."/>
        </authorList>
    </citation>
    <scope>NUCLEOTIDE SEQUENCE [LARGE SCALE GENOMIC DNA]</scope>
    <source>
        <strain evidence="2 3">NRRL B-1670</strain>
    </source>
</reference>
<dbReference type="Proteomes" id="UP000218944">
    <property type="component" value="Unassembled WGS sequence"/>
</dbReference>
<organism evidence="2 3">
    <name type="scientific">Streptomyces albireticuli</name>
    <dbReference type="NCBI Taxonomy" id="1940"/>
    <lineage>
        <taxon>Bacteria</taxon>
        <taxon>Bacillati</taxon>
        <taxon>Actinomycetota</taxon>
        <taxon>Actinomycetes</taxon>
        <taxon>Kitasatosporales</taxon>
        <taxon>Streptomycetaceae</taxon>
        <taxon>Streptomyces</taxon>
    </lineage>
</organism>
<protein>
    <recommendedName>
        <fullName evidence="1">Mycothiol-dependent maleylpyruvate isomerase metal-binding domain-containing protein</fullName>
    </recommendedName>
</protein>